<sequence>MQENDFIPNVHRKFSATDVRESNSKLQHAETAENSPSQVPDELQGPLLHQQCHQLMFRHRSYHRSDVQPDSFSMSSSPVPTSQSQIPRRSGRIRRLPKRLDL</sequence>
<organism evidence="2 3">
    <name type="scientific">Araneus ventricosus</name>
    <name type="common">Orbweaver spider</name>
    <name type="synonym">Epeira ventricosa</name>
    <dbReference type="NCBI Taxonomy" id="182803"/>
    <lineage>
        <taxon>Eukaryota</taxon>
        <taxon>Metazoa</taxon>
        <taxon>Ecdysozoa</taxon>
        <taxon>Arthropoda</taxon>
        <taxon>Chelicerata</taxon>
        <taxon>Arachnida</taxon>
        <taxon>Araneae</taxon>
        <taxon>Araneomorphae</taxon>
        <taxon>Entelegynae</taxon>
        <taxon>Araneoidea</taxon>
        <taxon>Araneidae</taxon>
        <taxon>Araneus</taxon>
    </lineage>
</organism>
<proteinExistence type="predicted"/>
<feature type="compositionally biased region" description="Basic and acidic residues" evidence="1">
    <location>
        <begin position="18"/>
        <end position="31"/>
    </location>
</feature>
<evidence type="ECO:0000313" key="3">
    <source>
        <dbReference type="Proteomes" id="UP000499080"/>
    </source>
</evidence>
<accession>A0A4Y2GHJ4</accession>
<reference evidence="2 3" key="1">
    <citation type="journal article" date="2019" name="Sci. Rep.">
        <title>Orb-weaving spider Araneus ventricosus genome elucidates the spidroin gene catalogue.</title>
        <authorList>
            <person name="Kono N."/>
            <person name="Nakamura H."/>
            <person name="Ohtoshi R."/>
            <person name="Moran D.A.P."/>
            <person name="Shinohara A."/>
            <person name="Yoshida Y."/>
            <person name="Fujiwara M."/>
            <person name="Mori M."/>
            <person name="Tomita M."/>
            <person name="Arakawa K."/>
        </authorList>
    </citation>
    <scope>NUCLEOTIDE SEQUENCE [LARGE SCALE GENOMIC DNA]</scope>
</reference>
<dbReference type="AlphaFoldDB" id="A0A4Y2GHJ4"/>
<feature type="compositionally biased region" description="Low complexity" evidence="1">
    <location>
        <begin position="68"/>
        <end position="85"/>
    </location>
</feature>
<dbReference type="Proteomes" id="UP000499080">
    <property type="component" value="Unassembled WGS sequence"/>
</dbReference>
<gene>
    <name evidence="2" type="ORF">AVEN_154165_1</name>
</gene>
<dbReference type="EMBL" id="BGPR01001396">
    <property type="protein sequence ID" value="GBM52831.1"/>
    <property type="molecule type" value="Genomic_DNA"/>
</dbReference>
<feature type="region of interest" description="Disordered" evidence="1">
    <location>
        <begin position="1"/>
        <end position="43"/>
    </location>
</feature>
<comment type="caution">
    <text evidence="2">The sequence shown here is derived from an EMBL/GenBank/DDBJ whole genome shotgun (WGS) entry which is preliminary data.</text>
</comment>
<evidence type="ECO:0000313" key="2">
    <source>
        <dbReference type="EMBL" id="GBM52831.1"/>
    </source>
</evidence>
<evidence type="ECO:0000256" key="1">
    <source>
        <dbReference type="SAM" id="MobiDB-lite"/>
    </source>
</evidence>
<feature type="region of interest" description="Disordered" evidence="1">
    <location>
        <begin position="60"/>
        <end position="102"/>
    </location>
</feature>
<keyword evidence="3" id="KW-1185">Reference proteome</keyword>
<protein>
    <submittedName>
        <fullName evidence="2">Uncharacterized protein</fullName>
    </submittedName>
</protein>
<feature type="compositionally biased region" description="Basic residues" evidence="1">
    <location>
        <begin position="89"/>
        <end position="102"/>
    </location>
</feature>
<name>A0A4Y2GHJ4_ARAVE</name>